<dbReference type="InterPro" id="IPR051673">
    <property type="entry name" value="SSDNA_exonuclease_RecJ"/>
</dbReference>
<dbReference type="InterPro" id="IPR001667">
    <property type="entry name" value="DDH_dom"/>
</dbReference>
<dbReference type="GO" id="GO:0003676">
    <property type="term" value="F:nucleic acid binding"/>
    <property type="evidence" value="ECO:0007669"/>
    <property type="project" value="InterPro"/>
</dbReference>
<evidence type="ECO:0000259" key="8">
    <source>
        <dbReference type="Pfam" id="PF17768"/>
    </source>
</evidence>
<keyword evidence="5 9" id="KW-0269">Exonuclease</keyword>
<evidence type="ECO:0000259" key="7">
    <source>
        <dbReference type="Pfam" id="PF02272"/>
    </source>
</evidence>
<dbReference type="RefSeq" id="WP_268608424.1">
    <property type="nucleotide sequence ID" value="NZ_CP113797.1"/>
</dbReference>
<evidence type="ECO:0000256" key="5">
    <source>
        <dbReference type="ARBA" id="ARBA00022839"/>
    </source>
</evidence>
<dbReference type="InterPro" id="IPR003156">
    <property type="entry name" value="DHHA1_dom"/>
</dbReference>
<feature type="domain" description="DDH" evidence="6">
    <location>
        <begin position="86"/>
        <end position="237"/>
    </location>
</feature>
<name>A0A9E8Z9E6_9CYAN</name>
<dbReference type="PANTHER" id="PTHR30255:SF2">
    <property type="entry name" value="SINGLE-STRANDED-DNA-SPECIFIC EXONUCLEASE RECJ"/>
    <property type="match status" value="1"/>
</dbReference>
<dbReference type="GO" id="GO:0008409">
    <property type="term" value="F:5'-3' exonuclease activity"/>
    <property type="evidence" value="ECO:0007669"/>
    <property type="project" value="InterPro"/>
</dbReference>
<evidence type="ECO:0000313" key="10">
    <source>
        <dbReference type="Proteomes" id="UP001163152"/>
    </source>
</evidence>
<dbReference type="PANTHER" id="PTHR30255">
    <property type="entry name" value="SINGLE-STRANDED-DNA-SPECIFIC EXONUCLEASE RECJ"/>
    <property type="match status" value="1"/>
</dbReference>
<keyword evidence="3" id="KW-0540">Nuclease</keyword>
<organism evidence="9 10">
    <name type="scientific">Thermocoleostomius sinensis A174</name>
    <dbReference type="NCBI Taxonomy" id="2016057"/>
    <lineage>
        <taxon>Bacteria</taxon>
        <taxon>Bacillati</taxon>
        <taxon>Cyanobacteriota</taxon>
        <taxon>Cyanophyceae</taxon>
        <taxon>Oculatellales</taxon>
        <taxon>Oculatellaceae</taxon>
        <taxon>Thermocoleostomius</taxon>
    </lineage>
</organism>
<dbReference type="InterPro" id="IPR004610">
    <property type="entry name" value="RecJ"/>
</dbReference>
<evidence type="ECO:0000313" key="9">
    <source>
        <dbReference type="EMBL" id="WAL58959.1"/>
    </source>
</evidence>
<reference evidence="9" key="1">
    <citation type="submission" date="2022-12" db="EMBL/GenBank/DDBJ databases">
        <title>Polyphasic identification of a Novel Hot-Spring Cyanobacterium Ocullathermofonsia sinensis gen nov. sp. nov. and Genomic Insights on its Adaptations to the Thermal Habitat.</title>
        <authorList>
            <person name="Daroch M."/>
            <person name="Tang J."/>
            <person name="Jiang Y."/>
        </authorList>
    </citation>
    <scope>NUCLEOTIDE SEQUENCE</scope>
    <source>
        <strain evidence="9">PKUAC-SCTA174</strain>
    </source>
</reference>
<feature type="domain" description="DHHA1" evidence="7">
    <location>
        <begin position="365"/>
        <end position="464"/>
    </location>
</feature>
<gene>
    <name evidence="9" type="primary">recJ</name>
    <name evidence="9" type="ORF">OXH18_17505</name>
</gene>
<dbReference type="Pfam" id="PF17768">
    <property type="entry name" value="RecJ_OB"/>
    <property type="match status" value="1"/>
</dbReference>
<evidence type="ECO:0000259" key="6">
    <source>
        <dbReference type="Pfam" id="PF01368"/>
    </source>
</evidence>
<dbReference type="Gene3D" id="3.10.310.30">
    <property type="match status" value="1"/>
</dbReference>
<dbReference type="InterPro" id="IPR041122">
    <property type="entry name" value="RecJ_OB"/>
</dbReference>
<evidence type="ECO:0000256" key="1">
    <source>
        <dbReference type="ARBA" id="ARBA00005915"/>
    </source>
</evidence>
<dbReference type="Pfam" id="PF02272">
    <property type="entry name" value="DHHA1"/>
    <property type="match status" value="1"/>
</dbReference>
<dbReference type="KEGG" id="tsin:OXH18_17505"/>
<accession>A0A9E8Z9E6</accession>
<keyword evidence="10" id="KW-1185">Reference proteome</keyword>
<sequence>MPRSQWQIQPTLSLPDWFMQSVQRHTGELSGHYLAQLLWQRGIREPADLAGFLNPAFYHPTSPFEFGEEMQQAVQRLQQAQQQQERIAIWGDFDADGITATAVLWEGLGAVFPPDRLIYYIPNRFTESHGLSKAGIDQLADWGTSLIVTCDTGCTDAEEIAYAQANGIDVIITDHHTLPIDRPPVVAILNPRALPLEHPLANLSGVAVAYKLVEAFYQSLPQPPLNLDTLLDLVAIGLVSDLAQLTGDCRYLAQRGIEQLQHHANQPLHQSTRPGITKLLELCKRNGDRPTDISFGLGPRINAISRIHGEAQFCVELLTSWDLDRCQQLAEETELANTRRKSLQKDMVHQVKAKLAQLDLSTCPVIVLADSQWSVGLLGLVAGQIAQEYGRPTILLSVEASDDEALPALARGSARSVNQLNLYELVQQQAHLLHRWGGHPLAMGLSLSVENIPLFSDAINRQLRQTLKANHETDTLLQADLTVTVAELGKALFRELKLLEPCGIGNPVPKLLIQNCWFQQVRNRNIQDHRGRKVRYIKTEFELWDDSATDGFPGVWWEHYRDEIPTGLCDAIVELDFNTYKKCYEVRLLAVRSTQQPSQLTVATAVDWILDWRGKAEIENLIAPLSSPLPLNHSPKILKITQCPTSWRDMQQWFQQVQPGQKLALAYAPPLTHPPIDLWQQLVGIAKYLTRTGTLATRSQLQDKLALSDRALTMGLEALQELGFTVSVVDETVQIGWFKAVEETMTNSALGQFFVVLEEEQFRQRYFYEVPLATIQSVARQFLQSRSRAIED</sequence>
<evidence type="ECO:0000256" key="4">
    <source>
        <dbReference type="ARBA" id="ARBA00022801"/>
    </source>
</evidence>
<proteinExistence type="inferred from homology"/>
<keyword evidence="4" id="KW-0378">Hydrolase</keyword>
<dbReference type="AlphaFoldDB" id="A0A9E8Z9E6"/>
<evidence type="ECO:0000256" key="2">
    <source>
        <dbReference type="ARBA" id="ARBA00019841"/>
    </source>
</evidence>
<dbReference type="Pfam" id="PF01368">
    <property type="entry name" value="DHH"/>
    <property type="match status" value="1"/>
</dbReference>
<protein>
    <recommendedName>
        <fullName evidence="2">Single-stranded-DNA-specific exonuclease RecJ</fullName>
    </recommendedName>
</protein>
<dbReference type="InterPro" id="IPR038763">
    <property type="entry name" value="DHH_sf"/>
</dbReference>
<dbReference type="GO" id="GO:0006310">
    <property type="term" value="P:DNA recombination"/>
    <property type="evidence" value="ECO:0007669"/>
    <property type="project" value="InterPro"/>
</dbReference>
<dbReference type="EMBL" id="CP113797">
    <property type="protein sequence ID" value="WAL58959.1"/>
    <property type="molecule type" value="Genomic_DNA"/>
</dbReference>
<dbReference type="Proteomes" id="UP001163152">
    <property type="component" value="Chromosome"/>
</dbReference>
<evidence type="ECO:0000256" key="3">
    <source>
        <dbReference type="ARBA" id="ARBA00022722"/>
    </source>
</evidence>
<feature type="domain" description="RecJ OB" evidence="8">
    <location>
        <begin position="480"/>
        <end position="588"/>
    </location>
</feature>
<comment type="similarity">
    <text evidence="1">Belongs to the RecJ family.</text>
</comment>
<dbReference type="GO" id="GO:0006281">
    <property type="term" value="P:DNA repair"/>
    <property type="evidence" value="ECO:0007669"/>
    <property type="project" value="InterPro"/>
</dbReference>
<dbReference type="Gene3D" id="3.90.1640.30">
    <property type="match status" value="1"/>
</dbReference>
<dbReference type="NCBIfam" id="TIGR00644">
    <property type="entry name" value="recJ"/>
    <property type="match status" value="1"/>
</dbReference>
<dbReference type="SUPFAM" id="SSF64182">
    <property type="entry name" value="DHH phosphoesterases"/>
    <property type="match status" value="1"/>
</dbReference>